<proteinExistence type="inferred from homology"/>
<evidence type="ECO:0000256" key="8">
    <source>
        <dbReference type="ARBA" id="ARBA00023053"/>
    </source>
</evidence>
<keyword evidence="9" id="KW-0406">Ion transport</keyword>
<evidence type="ECO:0000313" key="18">
    <source>
        <dbReference type="Proteomes" id="UP000838756"/>
    </source>
</evidence>
<dbReference type="GO" id="GO:0015179">
    <property type="term" value="F:L-amino acid transmembrane transporter activity"/>
    <property type="evidence" value="ECO:0007669"/>
    <property type="project" value="TreeGrafter"/>
</dbReference>
<evidence type="ECO:0000256" key="5">
    <source>
        <dbReference type="ARBA" id="ARBA00022847"/>
    </source>
</evidence>
<dbReference type="PANTHER" id="PTHR11616:SF321">
    <property type="entry name" value="SODIUM-DEPENDENT NUTRIENT AMINO ACID TRANSPORTER 1-RELATED"/>
    <property type="match status" value="1"/>
</dbReference>
<keyword evidence="15" id="KW-0479">Metal-binding</keyword>
<gene>
    <name evidence="17" type="primary">jg26541</name>
    <name evidence="17" type="ORF">PAEG_LOCUS862</name>
</gene>
<feature type="transmembrane region" description="Helical" evidence="16">
    <location>
        <begin position="109"/>
        <end position="129"/>
    </location>
</feature>
<keyword evidence="7 16" id="KW-1133">Transmembrane helix</keyword>
<evidence type="ECO:0000256" key="6">
    <source>
        <dbReference type="ARBA" id="ARBA00022970"/>
    </source>
</evidence>
<comment type="subcellular location">
    <subcellularLocation>
        <location evidence="1">Membrane</location>
        <topology evidence="1">Multi-pass membrane protein</topology>
    </subcellularLocation>
</comment>
<dbReference type="PANTHER" id="PTHR11616">
    <property type="entry name" value="SODIUM/CHLORIDE DEPENDENT TRANSPORTER"/>
    <property type="match status" value="1"/>
</dbReference>
<reference evidence="17" key="1">
    <citation type="submission" date="2022-03" db="EMBL/GenBank/DDBJ databases">
        <authorList>
            <person name="Lindestad O."/>
        </authorList>
    </citation>
    <scope>NUCLEOTIDE SEQUENCE</scope>
</reference>
<evidence type="ECO:0000256" key="3">
    <source>
        <dbReference type="ARBA" id="ARBA00022448"/>
    </source>
</evidence>
<evidence type="ECO:0000256" key="15">
    <source>
        <dbReference type="PIRSR" id="PIRSR600175-1"/>
    </source>
</evidence>
<dbReference type="OrthoDB" id="6581954at2759"/>
<dbReference type="AlphaFoldDB" id="A0A8S4QIT8"/>
<comment type="function">
    <text evidence="13">Unusual broad substrate spectrum amino acid:sodium cotransporter that promotes absorption of the D isomers of essential amino acids. Neutral amino acids are the preferred substrates, especially methionine and phenylalanine.</text>
</comment>
<evidence type="ECO:0000313" key="17">
    <source>
        <dbReference type="EMBL" id="CAH2208246.1"/>
    </source>
</evidence>
<evidence type="ECO:0000256" key="7">
    <source>
        <dbReference type="ARBA" id="ARBA00022989"/>
    </source>
</evidence>
<evidence type="ECO:0000256" key="10">
    <source>
        <dbReference type="ARBA" id="ARBA00023136"/>
    </source>
</evidence>
<name>A0A8S4QIT8_9NEOP</name>
<dbReference type="GO" id="GO:0005283">
    <property type="term" value="F:amino acid:sodium symporter activity"/>
    <property type="evidence" value="ECO:0007669"/>
    <property type="project" value="TreeGrafter"/>
</dbReference>
<protein>
    <recommendedName>
        <fullName evidence="14">Sodium-dependent nutrient amino acid transporter 1</fullName>
    </recommendedName>
</protein>
<comment type="caution">
    <text evidence="17">The sequence shown here is derived from an EMBL/GenBank/DDBJ whole genome shotgun (WGS) entry which is preliminary data.</text>
</comment>
<evidence type="ECO:0000256" key="9">
    <source>
        <dbReference type="ARBA" id="ARBA00023065"/>
    </source>
</evidence>
<dbReference type="Proteomes" id="UP000838756">
    <property type="component" value="Unassembled WGS sequence"/>
</dbReference>
<dbReference type="GO" id="GO:0089718">
    <property type="term" value="P:amino acid import across plasma membrane"/>
    <property type="evidence" value="ECO:0007669"/>
    <property type="project" value="TreeGrafter"/>
</dbReference>
<feature type="transmembrane region" description="Helical" evidence="16">
    <location>
        <begin position="20"/>
        <end position="41"/>
    </location>
</feature>
<evidence type="ECO:0000256" key="1">
    <source>
        <dbReference type="ARBA" id="ARBA00004141"/>
    </source>
</evidence>
<keyword evidence="11" id="KW-0325">Glycoprotein</keyword>
<keyword evidence="6" id="KW-0029">Amino-acid transport</keyword>
<keyword evidence="10 16" id="KW-0472">Membrane</keyword>
<keyword evidence="4 16" id="KW-0812">Transmembrane</keyword>
<evidence type="ECO:0000256" key="14">
    <source>
        <dbReference type="ARBA" id="ARBA00040215"/>
    </source>
</evidence>
<feature type="non-terminal residue" evidence="17">
    <location>
        <position position="1"/>
    </location>
</feature>
<dbReference type="Pfam" id="PF00209">
    <property type="entry name" value="SNF"/>
    <property type="match status" value="1"/>
</dbReference>
<dbReference type="PRINTS" id="PR00176">
    <property type="entry name" value="NANEUSMPORT"/>
</dbReference>
<keyword evidence="5" id="KW-0769">Symport</keyword>
<keyword evidence="18" id="KW-1185">Reference proteome</keyword>
<evidence type="ECO:0000256" key="12">
    <source>
        <dbReference type="ARBA" id="ARBA00023201"/>
    </source>
</evidence>
<evidence type="ECO:0000256" key="2">
    <source>
        <dbReference type="ARBA" id="ARBA00006459"/>
    </source>
</evidence>
<keyword evidence="8 15" id="KW-0915">Sodium</keyword>
<dbReference type="InterPro" id="IPR037272">
    <property type="entry name" value="SNS_sf"/>
</dbReference>
<evidence type="ECO:0000256" key="16">
    <source>
        <dbReference type="SAM" id="Phobius"/>
    </source>
</evidence>
<organism evidence="17 18">
    <name type="scientific">Pararge aegeria aegeria</name>
    <dbReference type="NCBI Taxonomy" id="348720"/>
    <lineage>
        <taxon>Eukaryota</taxon>
        <taxon>Metazoa</taxon>
        <taxon>Ecdysozoa</taxon>
        <taxon>Arthropoda</taxon>
        <taxon>Hexapoda</taxon>
        <taxon>Insecta</taxon>
        <taxon>Pterygota</taxon>
        <taxon>Neoptera</taxon>
        <taxon>Endopterygota</taxon>
        <taxon>Lepidoptera</taxon>
        <taxon>Glossata</taxon>
        <taxon>Ditrysia</taxon>
        <taxon>Papilionoidea</taxon>
        <taxon>Nymphalidae</taxon>
        <taxon>Satyrinae</taxon>
        <taxon>Satyrini</taxon>
        <taxon>Parargina</taxon>
        <taxon>Pararge</taxon>
    </lineage>
</organism>
<evidence type="ECO:0000256" key="11">
    <source>
        <dbReference type="ARBA" id="ARBA00023180"/>
    </source>
</evidence>
<keyword evidence="3" id="KW-0813">Transport</keyword>
<keyword evidence="12" id="KW-0739">Sodium transport</keyword>
<accession>A0A8S4QIT8</accession>
<dbReference type="PROSITE" id="PS50267">
    <property type="entry name" value="NA_NEUROTRAN_SYMP_3"/>
    <property type="match status" value="1"/>
</dbReference>
<evidence type="ECO:0000256" key="13">
    <source>
        <dbReference type="ARBA" id="ARBA00037785"/>
    </source>
</evidence>
<dbReference type="SUPFAM" id="SSF161070">
    <property type="entry name" value="SNF-like"/>
    <property type="match status" value="1"/>
</dbReference>
<feature type="binding site" evidence="15">
    <location>
        <position position="89"/>
    </location>
    <ligand>
        <name>Na(+)</name>
        <dbReference type="ChEBI" id="CHEBI:29101"/>
        <label>1</label>
    </ligand>
</feature>
<comment type="similarity">
    <text evidence="2">Belongs to the sodium:neurotransmitter symporter (SNF) (TC 2.A.22) family.</text>
</comment>
<evidence type="ECO:0000256" key="4">
    <source>
        <dbReference type="ARBA" id="ARBA00022692"/>
    </source>
</evidence>
<dbReference type="GO" id="GO:0046872">
    <property type="term" value="F:metal ion binding"/>
    <property type="evidence" value="ECO:0007669"/>
    <property type="project" value="UniProtKB-KW"/>
</dbReference>
<dbReference type="InterPro" id="IPR000175">
    <property type="entry name" value="Na/ntran_symport"/>
</dbReference>
<feature type="binding site" evidence="15">
    <location>
        <position position="85"/>
    </location>
    <ligand>
        <name>Na(+)</name>
        <dbReference type="ChEBI" id="CHEBI:29101"/>
        <label>1</label>
    </ligand>
</feature>
<dbReference type="EMBL" id="CAKXAJ010002798">
    <property type="protein sequence ID" value="CAH2208246.1"/>
    <property type="molecule type" value="Genomic_DNA"/>
</dbReference>
<dbReference type="GO" id="GO:0005886">
    <property type="term" value="C:plasma membrane"/>
    <property type="evidence" value="ECO:0007669"/>
    <property type="project" value="TreeGrafter"/>
</dbReference>
<feature type="transmembrane region" description="Helical" evidence="16">
    <location>
        <begin position="73"/>
        <end position="97"/>
    </location>
</feature>
<sequence length="131" mass="13999">MQWSTIPNQRDAMIVTTLDTFTSLLSGFTIFGILGNLAYVLKRDVSEVVGSGGTGLAFVSYPDAIAKTFQPQLFSVLFFLMMSVLGVGSAVALLSSVNTLLLDAFPRVRTVYMSALSCTIGFGIGLVYVTP</sequence>